<feature type="transmembrane region" description="Helical" evidence="1">
    <location>
        <begin position="12"/>
        <end position="29"/>
    </location>
</feature>
<dbReference type="EMBL" id="MHCQ01000046">
    <property type="protein sequence ID" value="OGY23112.1"/>
    <property type="molecule type" value="Genomic_DNA"/>
</dbReference>
<dbReference type="Proteomes" id="UP000177103">
    <property type="component" value="Unassembled WGS sequence"/>
</dbReference>
<feature type="transmembrane region" description="Helical" evidence="1">
    <location>
        <begin position="35"/>
        <end position="55"/>
    </location>
</feature>
<feature type="transmembrane region" description="Helical" evidence="1">
    <location>
        <begin position="87"/>
        <end position="107"/>
    </location>
</feature>
<proteinExistence type="predicted"/>
<feature type="transmembrane region" description="Helical" evidence="1">
    <location>
        <begin position="153"/>
        <end position="171"/>
    </location>
</feature>
<evidence type="ECO:0000313" key="2">
    <source>
        <dbReference type="EMBL" id="OGY23112.1"/>
    </source>
</evidence>
<feature type="transmembrane region" description="Helical" evidence="1">
    <location>
        <begin position="208"/>
        <end position="228"/>
    </location>
</feature>
<comment type="caution">
    <text evidence="2">The sequence shown here is derived from an EMBL/GenBank/DDBJ whole genome shotgun (WGS) entry which is preliminary data.</text>
</comment>
<feature type="transmembrane region" description="Helical" evidence="1">
    <location>
        <begin position="128"/>
        <end position="147"/>
    </location>
</feature>
<name>A0A1G1W5Y1_9BACT</name>
<keyword evidence="1" id="KW-1133">Transmembrane helix</keyword>
<protein>
    <submittedName>
        <fullName evidence="2">Uncharacterized protein</fullName>
    </submittedName>
</protein>
<sequence>MNVAALTKRAKIALTALILSLSIFFLPSAHPTKQILLAILVFPVSYVLSLWAIWGPIEKIKLVNLFVLPTIFTLGSSLFFVTVNLEIPARVVLTVLYGVLMYIILLCENIFNVSSVRNIPLLRAATSVGYVATLTVSFLLFGVFYALNLSGFFFASLVLVSSFLLIFQAIWQLDLSDSLSKNVLLYSFMAALITGEFALALSFLPLRIALIAVSLTCVIYVLLGLISLKLREKLTSRSTFEYIFIGGAVFVLILFVTRWGA</sequence>
<gene>
    <name evidence="2" type="ORF">A2Y57_03180</name>
</gene>
<feature type="transmembrane region" description="Helical" evidence="1">
    <location>
        <begin position="240"/>
        <end position="260"/>
    </location>
</feature>
<feature type="transmembrane region" description="Helical" evidence="1">
    <location>
        <begin position="62"/>
        <end position="81"/>
    </location>
</feature>
<reference evidence="2 3" key="1">
    <citation type="journal article" date="2016" name="Nat. Commun.">
        <title>Thousands of microbial genomes shed light on interconnected biogeochemical processes in an aquifer system.</title>
        <authorList>
            <person name="Anantharaman K."/>
            <person name="Brown C.T."/>
            <person name="Hug L.A."/>
            <person name="Sharon I."/>
            <person name="Castelle C.J."/>
            <person name="Probst A.J."/>
            <person name="Thomas B.C."/>
            <person name="Singh A."/>
            <person name="Wilkins M.J."/>
            <person name="Karaoz U."/>
            <person name="Brodie E.L."/>
            <person name="Williams K.H."/>
            <person name="Hubbard S.S."/>
            <person name="Banfield J.F."/>
        </authorList>
    </citation>
    <scope>NUCLEOTIDE SEQUENCE [LARGE SCALE GENOMIC DNA]</scope>
</reference>
<evidence type="ECO:0000256" key="1">
    <source>
        <dbReference type="SAM" id="Phobius"/>
    </source>
</evidence>
<organism evidence="2 3">
    <name type="scientific">Candidatus Woykebacteria bacterium RBG_13_40_7b</name>
    <dbReference type="NCBI Taxonomy" id="1802594"/>
    <lineage>
        <taxon>Bacteria</taxon>
        <taxon>Candidatus Woykeibacteriota</taxon>
    </lineage>
</organism>
<feature type="transmembrane region" description="Helical" evidence="1">
    <location>
        <begin position="183"/>
        <end position="202"/>
    </location>
</feature>
<dbReference type="AlphaFoldDB" id="A0A1G1W5Y1"/>
<evidence type="ECO:0000313" key="3">
    <source>
        <dbReference type="Proteomes" id="UP000177103"/>
    </source>
</evidence>
<accession>A0A1G1W5Y1</accession>
<keyword evidence="1" id="KW-0472">Membrane</keyword>
<keyword evidence="1" id="KW-0812">Transmembrane</keyword>